<dbReference type="AlphaFoldDB" id="A0AAV6MVE1"/>
<gene>
    <name evidence="2" type="ORF">SDJN03_16900</name>
</gene>
<evidence type="ECO:0000313" key="2">
    <source>
        <dbReference type="EMBL" id="KAG6588335.1"/>
    </source>
</evidence>
<proteinExistence type="predicted"/>
<accession>A0AAV6MVE1</accession>
<evidence type="ECO:0000313" key="3">
    <source>
        <dbReference type="Proteomes" id="UP000685013"/>
    </source>
</evidence>
<dbReference type="Proteomes" id="UP000685013">
    <property type="component" value="Chromosome 11"/>
</dbReference>
<reference evidence="2 3" key="1">
    <citation type="journal article" date="2021" name="Hortic Res">
        <title>The domestication of Cucurbita argyrosperma as revealed by the genome of its wild relative.</title>
        <authorList>
            <person name="Barrera-Redondo J."/>
            <person name="Sanchez-de la Vega G."/>
            <person name="Aguirre-Liguori J.A."/>
            <person name="Castellanos-Morales G."/>
            <person name="Gutierrez-Guerrero Y.T."/>
            <person name="Aguirre-Dugua X."/>
            <person name="Aguirre-Planter E."/>
            <person name="Tenaillon M.I."/>
            <person name="Lira-Saade R."/>
            <person name="Eguiarte L.E."/>
        </authorList>
    </citation>
    <scope>NUCLEOTIDE SEQUENCE [LARGE SCALE GENOMIC DNA]</scope>
    <source>
        <strain evidence="2">JBR-2021</strain>
    </source>
</reference>
<evidence type="ECO:0000256" key="1">
    <source>
        <dbReference type="SAM" id="MobiDB-lite"/>
    </source>
</evidence>
<sequence>MTIASAAMSPHGGFRTTPSGDCQLCRKSCTFSWALSDRVPNSQIHDAVLVFPKRAGRRTSCPLTTQPHCKPPPLRGSTKHSSPVVSQKGGFHCRHLQGKRLEASITLALLPQLERTHLLERVGYHRGQPLGPCDITYSVGRDDPRPLVASAQRRLGRSQTCGNGHATMLLCTRS</sequence>
<keyword evidence="3" id="KW-1185">Reference proteome</keyword>
<feature type="non-terminal residue" evidence="2">
    <location>
        <position position="1"/>
    </location>
</feature>
<feature type="region of interest" description="Disordered" evidence="1">
    <location>
        <begin position="62"/>
        <end position="83"/>
    </location>
</feature>
<protein>
    <submittedName>
        <fullName evidence="2">Uncharacterized protein</fullName>
    </submittedName>
</protein>
<dbReference type="EMBL" id="JAGKQH010000011">
    <property type="protein sequence ID" value="KAG6588335.1"/>
    <property type="molecule type" value="Genomic_DNA"/>
</dbReference>
<comment type="caution">
    <text evidence="2">The sequence shown here is derived from an EMBL/GenBank/DDBJ whole genome shotgun (WGS) entry which is preliminary data.</text>
</comment>
<organism evidence="2 3">
    <name type="scientific">Cucurbita argyrosperma subsp. sororia</name>
    <dbReference type="NCBI Taxonomy" id="37648"/>
    <lineage>
        <taxon>Eukaryota</taxon>
        <taxon>Viridiplantae</taxon>
        <taxon>Streptophyta</taxon>
        <taxon>Embryophyta</taxon>
        <taxon>Tracheophyta</taxon>
        <taxon>Spermatophyta</taxon>
        <taxon>Magnoliopsida</taxon>
        <taxon>eudicotyledons</taxon>
        <taxon>Gunneridae</taxon>
        <taxon>Pentapetalae</taxon>
        <taxon>rosids</taxon>
        <taxon>fabids</taxon>
        <taxon>Cucurbitales</taxon>
        <taxon>Cucurbitaceae</taxon>
        <taxon>Cucurbiteae</taxon>
        <taxon>Cucurbita</taxon>
    </lineage>
</organism>
<name>A0AAV6MVE1_9ROSI</name>